<organism evidence="1 2">
    <name type="scientific">Upupa epops</name>
    <name type="common">Eurasian hoopoe</name>
    <dbReference type="NCBI Taxonomy" id="57439"/>
    <lineage>
        <taxon>Eukaryota</taxon>
        <taxon>Metazoa</taxon>
        <taxon>Chordata</taxon>
        <taxon>Craniata</taxon>
        <taxon>Vertebrata</taxon>
        <taxon>Euteleostomi</taxon>
        <taxon>Archelosauria</taxon>
        <taxon>Archosauria</taxon>
        <taxon>Dinosauria</taxon>
        <taxon>Saurischia</taxon>
        <taxon>Theropoda</taxon>
        <taxon>Coelurosauria</taxon>
        <taxon>Aves</taxon>
        <taxon>Neognathae</taxon>
        <taxon>Neoaves</taxon>
        <taxon>Telluraves</taxon>
        <taxon>Coraciimorphae</taxon>
        <taxon>Bucerotiformes</taxon>
        <taxon>Upupidae</taxon>
        <taxon>Upupa</taxon>
    </lineage>
</organism>
<evidence type="ECO:0000313" key="2">
    <source>
        <dbReference type="Proteomes" id="UP000544127"/>
    </source>
</evidence>
<keyword evidence="2" id="KW-1185">Reference proteome</keyword>
<dbReference type="InterPro" id="IPR019322">
    <property type="entry name" value="TIMM29"/>
</dbReference>
<dbReference type="OrthoDB" id="5970620at2759"/>
<reference evidence="1 2" key="1">
    <citation type="submission" date="2019-09" db="EMBL/GenBank/DDBJ databases">
        <title>Bird 10,000 Genomes (B10K) Project - Family phase.</title>
        <authorList>
            <person name="Zhang G."/>
        </authorList>
    </citation>
    <scope>NUCLEOTIDE SEQUENCE [LARGE SCALE GENOMIC DNA]</scope>
    <source>
        <strain evidence="1">B10K-DU-012-37</strain>
    </source>
</reference>
<dbReference type="EMBL" id="VZRI01002752">
    <property type="protein sequence ID" value="NWU90769.1"/>
    <property type="molecule type" value="Genomic_DNA"/>
</dbReference>
<name>A0A7K6AN96_UPUEP</name>
<comment type="caution">
    <text evidence="1">The sequence shown here is derived from an EMBL/GenBank/DDBJ whole genome shotgun (WGS) entry which is preliminary data.</text>
</comment>
<proteinExistence type="predicted"/>
<dbReference type="Pfam" id="PF10171">
    <property type="entry name" value="Tim29"/>
    <property type="match status" value="1"/>
</dbReference>
<dbReference type="PANTHER" id="PTHR21435:SF1">
    <property type="entry name" value="MITOCHONDRIAL IMPORT INNER MEMBRANE TRANSLOCASE SUBUNIT TIM29"/>
    <property type="match status" value="1"/>
</dbReference>
<dbReference type="PANTHER" id="PTHR21435">
    <property type="entry name" value="MITOCHONDRIAL IMPORT INNER MEMBRANE TRANSLOCASE SUBUNIT TIM29"/>
    <property type="match status" value="1"/>
</dbReference>
<protein>
    <submittedName>
        <fullName evidence="1">TIM29 translocase</fullName>
    </submittedName>
</protein>
<dbReference type="GO" id="GO:0045039">
    <property type="term" value="P:protein insertion into mitochondrial inner membrane"/>
    <property type="evidence" value="ECO:0007669"/>
    <property type="project" value="TreeGrafter"/>
</dbReference>
<accession>A0A7K6AN96</accession>
<dbReference type="GO" id="GO:0042721">
    <property type="term" value="C:TIM22 mitochondrial import inner membrane insertion complex"/>
    <property type="evidence" value="ECO:0007669"/>
    <property type="project" value="InterPro"/>
</dbReference>
<sequence length="81" mass="9585">GIAAVIYEAPHPSEAALYAAQCCHLQPRWRELPGKLLDIGFCGRWWVLAARLRHHDVNEEEFARLPRRLQRIEWHHLHSER</sequence>
<gene>
    <name evidence="1" type="primary">Timm29</name>
    <name evidence="1" type="ORF">UPUEPO_R15020</name>
</gene>
<feature type="non-terminal residue" evidence="1">
    <location>
        <position position="1"/>
    </location>
</feature>
<dbReference type="AlphaFoldDB" id="A0A7K6AN96"/>
<evidence type="ECO:0000313" key="1">
    <source>
        <dbReference type="EMBL" id="NWU90769.1"/>
    </source>
</evidence>
<feature type="non-terminal residue" evidence="1">
    <location>
        <position position="81"/>
    </location>
</feature>
<dbReference type="Proteomes" id="UP000544127">
    <property type="component" value="Unassembled WGS sequence"/>
</dbReference>